<name>A0A6C0LHM8_9ZZZZ</name>
<sequence length="162" mass="19168">MYYDSIHLERSLDALKLKIYKSKPFGNCFFSSISRYFKLSNSNHISGRNIRHNVTSYIENNKDIRDIIKAYTGMSEREIINDLIELKKDKVYDIDIFDILPTIIATQYNIKVCIYTWIDGSCKQLTKKDKEIYLPIHGSKNINNEIHLLYSNLEHYDLLYPF</sequence>
<dbReference type="AlphaFoldDB" id="A0A6C0LHM8"/>
<accession>A0A6C0LHM8</accession>
<evidence type="ECO:0000259" key="1">
    <source>
        <dbReference type="PROSITE" id="PS50802"/>
    </source>
</evidence>
<dbReference type="InterPro" id="IPR003323">
    <property type="entry name" value="OTU_dom"/>
</dbReference>
<proteinExistence type="predicted"/>
<dbReference type="PROSITE" id="PS50802">
    <property type="entry name" value="OTU"/>
    <property type="match status" value="1"/>
</dbReference>
<evidence type="ECO:0000313" key="2">
    <source>
        <dbReference type="EMBL" id="QHU29920.1"/>
    </source>
</evidence>
<reference evidence="2" key="1">
    <citation type="journal article" date="2020" name="Nature">
        <title>Giant virus diversity and host interactions through global metagenomics.</title>
        <authorList>
            <person name="Schulz F."/>
            <person name="Roux S."/>
            <person name="Paez-Espino D."/>
            <person name="Jungbluth S."/>
            <person name="Walsh D.A."/>
            <person name="Denef V.J."/>
            <person name="McMahon K.D."/>
            <person name="Konstantinidis K.T."/>
            <person name="Eloe-Fadrosh E.A."/>
            <person name="Kyrpides N.C."/>
            <person name="Woyke T."/>
        </authorList>
    </citation>
    <scope>NUCLEOTIDE SEQUENCE</scope>
    <source>
        <strain evidence="2">GVMAG-M-3300027810-10</strain>
    </source>
</reference>
<dbReference type="Gene3D" id="3.90.70.80">
    <property type="match status" value="1"/>
</dbReference>
<organism evidence="2">
    <name type="scientific">viral metagenome</name>
    <dbReference type="NCBI Taxonomy" id="1070528"/>
    <lineage>
        <taxon>unclassified sequences</taxon>
        <taxon>metagenomes</taxon>
        <taxon>organismal metagenomes</taxon>
    </lineage>
</organism>
<dbReference type="EMBL" id="MN740498">
    <property type="protein sequence ID" value="QHU29920.1"/>
    <property type="molecule type" value="Genomic_DNA"/>
</dbReference>
<dbReference type="CDD" id="cd22744">
    <property type="entry name" value="OTU"/>
    <property type="match status" value="1"/>
</dbReference>
<protein>
    <recommendedName>
        <fullName evidence="1">OTU domain-containing protein</fullName>
    </recommendedName>
</protein>
<feature type="domain" description="OTU" evidence="1">
    <location>
        <begin position="17"/>
        <end position="162"/>
    </location>
</feature>